<dbReference type="Ensembl" id="ENSACAT00000041958.1">
    <property type="protein sequence ID" value="ENSACAP00000032390.1"/>
    <property type="gene ID" value="ENSACAG00000042287.1"/>
</dbReference>
<reference evidence="1" key="3">
    <citation type="submission" date="2025-09" db="UniProtKB">
        <authorList>
            <consortium name="Ensembl"/>
        </authorList>
    </citation>
    <scope>IDENTIFICATION</scope>
</reference>
<dbReference type="Proteomes" id="UP000001646">
    <property type="component" value="Chromosome 2"/>
</dbReference>
<keyword evidence="2" id="KW-1185">Reference proteome</keyword>
<organism evidence="1 2">
    <name type="scientific">Anolis carolinensis</name>
    <name type="common">Green anole</name>
    <name type="synonym">American chameleon</name>
    <dbReference type="NCBI Taxonomy" id="28377"/>
    <lineage>
        <taxon>Eukaryota</taxon>
        <taxon>Metazoa</taxon>
        <taxon>Chordata</taxon>
        <taxon>Craniata</taxon>
        <taxon>Vertebrata</taxon>
        <taxon>Euteleostomi</taxon>
        <taxon>Lepidosauria</taxon>
        <taxon>Squamata</taxon>
        <taxon>Bifurcata</taxon>
        <taxon>Unidentata</taxon>
        <taxon>Episquamata</taxon>
        <taxon>Toxicofera</taxon>
        <taxon>Iguania</taxon>
        <taxon>Dactyloidae</taxon>
        <taxon>Anolis</taxon>
    </lineage>
</organism>
<name>A0A803TB00_ANOCA</name>
<reference evidence="1" key="2">
    <citation type="submission" date="2025-08" db="UniProtKB">
        <authorList>
            <consortium name="Ensembl"/>
        </authorList>
    </citation>
    <scope>IDENTIFICATION</scope>
</reference>
<evidence type="ECO:0000313" key="1">
    <source>
        <dbReference type="Ensembl" id="ENSACAP00000032390.1"/>
    </source>
</evidence>
<proteinExistence type="predicted"/>
<protein>
    <submittedName>
        <fullName evidence="1">Uncharacterized protein</fullName>
    </submittedName>
</protein>
<accession>A0A803TB00</accession>
<evidence type="ECO:0000313" key="2">
    <source>
        <dbReference type="Proteomes" id="UP000001646"/>
    </source>
</evidence>
<dbReference type="AlphaFoldDB" id="A0A803TB00"/>
<reference evidence="1 2" key="1">
    <citation type="submission" date="2009-12" db="EMBL/GenBank/DDBJ databases">
        <title>The Genome Sequence of Anolis carolinensis (Green Anole Lizard).</title>
        <authorList>
            <consortium name="The Genome Sequencing Platform"/>
            <person name="Di Palma F."/>
            <person name="Alfoldi J."/>
            <person name="Heiman D."/>
            <person name="Young S."/>
            <person name="Grabherr M."/>
            <person name="Johnson J."/>
            <person name="Lander E.S."/>
            <person name="Lindblad-Toh K."/>
        </authorList>
    </citation>
    <scope>NUCLEOTIDE SEQUENCE [LARGE SCALE GENOMIC DNA]</scope>
    <source>
        <strain evidence="1 2">JBL SC #1</strain>
    </source>
</reference>
<sequence length="49" mass="5295">MIPLRILKGIVGLGTFEGWHGEHTDGSWVWIEGGLAGEIVEGLQLEVGH</sequence>
<dbReference type="InParanoid" id="A0A803TB00"/>